<accession>A0A1W1H5C5</accession>
<evidence type="ECO:0000256" key="1">
    <source>
        <dbReference type="ARBA" id="ARBA00001966"/>
    </source>
</evidence>
<dbReference type="InterPro" id="IPR023404">
    <property type="entry name" value="rSAM_horseshoe"/>
</dbReference>
<dbReference type="InterPro" id="IPR007197">
    <property type="entry name" value="rSAM"/>
</dbReference>
<dbReference type="SUPFAM" id="SSF102114">
    <property type="entry name" value="Radical SAM enzymes"/>
    <property type="match status" value="1"/>
</dbReference>
<dbReference type="SFLD" id="SFLDG01082">
    <property type="entry name" value="B12-binding_domain_containing"/>
    <property type="match status" value="1"/>
</dbReference>
<dbReference type="PROSITE" id="PS51332">
    <property type="entry name" value="B12_BINDING"/>
    <property type="match status" value="1"/>
</dbReference>
<dbReference type="GO" id="GO:0051539">
    <property type="term" value="F:4 iron, 4 sulfur cluster binding"/>
    <property type="evidence" value="ECO:0007669"/>
    <property type="project" value="UniProtKB-KW"/>
</dbReference>
<evidence type="ECO:0000256" key="5">
    <source>
        <dbReference type="ARBA" id="ARBA00023014"/>
    </source>
</evidence>
<dbReference type="GO" id="GO:0005829">
    <property type="term" value="C:cytosol"/>
    <property type="evidence" value="ECO:0007669"/>
    <property type="project" value="TreeGrafter"/>
</dbReference>
<dbReference type="InterPro" id="IPR006158">
    <property type="entry name" value="Cobalamin-bd"/>
</dbReference>
<dbReference type="EMBL" id="FWEV01000009">
    <property type="protein sequence ID" value="SLM27652.1"/>
    <property type="molecule type" value="Genomic_DNA"/>
</dbReference>
<dbReference type="Proteomes" id="UP000191931">
    <property type="component" value="Unassembled WGS sequence"/>
</dbReference>
<dbReference type="STRING" id="1246637.MTBBW1_1060003"/>
<feature type="domain" description="Radical SAM core" evidence="7">
    <location>
        <begin position="204"/>
        <end position="444"/>
    </location>
</feature>
<keyword evidence="2" id="KW-0949">S-adenosyl-L-methionine</keyword>
<evidence type="ECO:0000256" key="2">
    <source>
        <dbReference type="ARBA" id="ARBA00022691"/>
    </source>
</evidence>
<dbReference type="Gene3D" id="1.25.40.10">
    <property type="entry name" value="Tetratricopeptide repeat domain"/>
    <property type="match status" value="1"/>
</dbReference>
<dbReference type="PANTHER" id="PTHR43409">
    <property type="entry name" value="ANAEROBIC MAGNESIUM-PROTOPORPHYRIN IX MONOMETHYL ESTER CYCLASE-RELATED"/>
    <property type="match status" value="1"/>
</dbReference>
<evidence type="ECO:0000259" key="6">
    <source>
        <dbReference type="PROSITE" id="PS51332"/>
    </source>
</evidence>
<dbReference type="InterPro" id="IPR006638">
    <property type="entry name" value="Elp3/MiaA/NifB-like_rSAM"/>
</dbReference>
<dbReference type="GO" id="GO:0031419">
    <property type="term" value="F:cobalamin binding"/>
    <property type="evidence" value="ECO:0007669"/>
    <property type="project" value="InterPro"/>
</dbReference>
<evidence type="ECO:0000313" key="9">
    <source>
        <dbReference type="Proteomes" id="UP000191931"/>
    </source>
</evidence>
<sequence length="588" mass="67296">MRVFLVNPACLDVRITDEDAMAVPIGLFYIGAYLKKNGFDVDIVNLAPLSEPVSSLMKLVEKDKPDIVAFSVLHANRHCAMESASAVKKLNPETVTVFGGPGATFSPYLFLKECPALDYIVKGEGEETFLELVRYLDTASNEQNDEQNDEQNNEQNREHRAEYSIKGLFFRKSLPDSTIDDSFQMIETLSRPLIADLDNLPHPAEFFDFHHLSLSRGCPGQCNFCGSPAFWGKGRVRFHSVKWFVDEIELLVKRGRTHFFISDDTFTMSKKRVLELCHEITSRKLFITWQAISRVDFLDSKMLYEMRMAGCIQISFGVESGSEKIRKTLGKPFKNEKIIKAFRDTAAHGIMPRAYFIYGSPGETKKTIKQSIDLIEKIRPLAMISYILVLFPGTALYDKAVDKKIVPLDSWIKKCEDIPWFEVDPLLDFHQVKEFGKRLRKGFYSKLHQFVRKIELLDDERLFPFHADFLSRLAMTFSHGEYANHPDVLHPEKTAEFLYEKALGYAPDTRAFLGLAMLMQKRRDFPGAVSLLKDGLGYFHDDRKLNICMAISLMNMGHFREALSYLEPFAGFEEVIPYINACLERLSV</sequence>
<dbReference type="GO" id="GO:0003824">
    <property type="term" value="F:catalytic activity"/>
    <property type="evidence" value="ECO:0007669"/>
    <property type="project" value="InterPro"/>
</dbReference>
<dbReference type="InterPro" id="IPR058240">
    <property type="entry name" value="rSAM_sf"/>
</dbReference>
<evidence type="ECO:0000256" key="3">
    <source>
        <dbReference type="ARBA" id="ARBA00022723"/>
    </source>
</evidence>
<dbReference type="Gene3D" id="3.40.50.280">
    <property type="entry name" value="Cobalamin-binding domain"/>
    <property type="match status" value="1"/>
</dbReference>
<dbReference type="InterPro" id="IPR034466">
    <property type="entry name" value="Methyltransferase_Class_B"/>
</dbReference>
<dbReference type="SUPFAM" id="SSF52242">
    <property type="entry name" value="Cobalamin (vitamin B12)-binding domain"/>
    <property type="match status" value="1"/>
</dbReference>
<keyword evidence="4" id="KW-0408">Iron</keyword>
<dbReference type="InterPro" id="IPR011990">
    <property type="entry name" value="TPR-like_helical_dom_sf"/>
</dbReference>
<dbReference type="InterPro" id="IPR051198">
    <property type="entry name" value="BchE-like"/>
</dbReference>
<comment type="cofactor">
    <cofactor evidence="1">
        <name>[4Fe-4S] cluster</name>
        <dbReference type="ChEBI" id="CHEBI:49883"/>
    </cofactor>
</comment>
<dbReference type="GO" id="GO:0046872">
    <property type="term" value="F:metal ion binding"/>
    <property type="evidence" value="ECO:0007669"/>
    <property type="project" value="UniProtKB-KW"/>
</dbReference>
<dbReference type="OrthoDB" id="9804952at2"/>
<proteinExistence type="predicted"/>
<dbReference type="SMART" id="SM00729">
    <property type="entry name" value="Elp3"/>
    <property type="match status" value="1"/>
</dbReference>
<reference evidence="8 9" key="1">
    <citation type="submission" date="2017-03" db="EMBL/GenBank/DDBJ databases">
        <authorList>
            <person name="Afonso C.L."/>
            <person name="Miller P.J."/>
            <person name="Scott M.A."/>
            <person name="Spackman E."/>
            <person name="Goraichik I."/>
            <person name="Dimitrov K.M."/>
            <person name="Suarez D.L."/>
            <person name="Swayne D.E."/>
        </authorList>
    </citation>
    <scope>NUCLEOTIDE SEQUENCE [LARGE SCALE GENOMIC DNA]</scope>
    <source>
        <strain evidence="8">PRJEB14757</strain>
    </source>
</reference>
<gene>
    <name evidence="8" type="ORF">MTBBW1_1060003</name>
</gene>
<dbReference type="PANTHER" id="PTHR43409:SF16">
    <property type="entry name" value="SLR0320 PROTEIN"/>
    <property type="match status" value="1"/>
</dbReference>
<dbReference type="SFLD" id="SFLDG01123">
    <property type="entry name" value="methyltransferase_(Class_B)"/>
    <property type="match status" value="1"/>
</dbReference>
<dbReference type="Gene3D" id="3.80.30.20">
    <property type="entry name" value="tm_1862 like domain"/>
    <property type="match status" value="1"/>
</dbReference>
<dbReference type="Pfam" id="PF02310">
    <property type="entry name" value="B12-binding"/>
    <property type="match status" value="1"/>
</dbReference>
<dbReference type="SFLD" id="SFLDS00029">
    <property type="entry name" value="Radical_SAM"/>
    <property type="match status" value="1"/>
</dbReference>
<feature type="domain" description="B12-binding" evidence="6">
    <location>
        <begin position="8"/>
        <end position="143"/>
    </location>
</feature>
<evidence type="ECO:0000259" key="7">
    <source>
        <dbReference type="PROSITE" id="PS51918"/>
    </source>
</evidence>
<keyword evidence="9" id="KW-1185">Reference proteome</keyword>
<keyword evidence="5" id="KW-0411">Iron-sulfur</keyword>
<dbReference type="CDD" id="cd02068">
    <property type="entry name" value="radical_SAM_B12_BD"/>
    <property type="match status" value="1"/>
</dbReference>
<protein>
    <submittedName>
        <fullName evidence="8">Putative Fe-S oxidoreductase family protein</fullName>
    </submittedName>
</protein>
<name>A0A1W1H5C5_9BACT</name>
<keyword evidence="3" id="KW-0479">Metal-binding</keyword>
<dbReference type="InterPro" id="IPR036724">
    <property type="entry name" value="Cobalamin-bd_sf"/>
</dbReference>
<dbReference type="PROSITE" id="PS51918">
    <property type="entry name" value="RADICAL_SAM"/>
    <property type="match status" value="1"/>
</dbReference>
<dbReference type="CDD" id="cd01335">
    <property type="entry name" value="Radical_SAM"/>
    <property type="match status" value="1"/>
</dbReference>
<evidence type="ECO:0000256" key="4">
    <source>
        <dbReference type="ARBA" id="ARBA00023004"/>
    </source>
</evidence>
<organism evidence="8 9">
    <name type="scientific">Desulfamplus magnetovallimortis</name>
    <dbReference type="NCBI Taxonomy" id="1246637"/>
    <lineage>
        <taxon>Bacteria</taxon>
        <taxon>Pseudomonadati</taxon>
        <taxon>Thermodesulfobacteriota</taxon>
        <taxon>Desulfobacteria</taxon>
        <taxon>Desulfobacterales</taxon>
        <taxon>Desulfobacteraceae</taxon>
        <taxon>Desulfamplus</taxon>
    </lineage>
</organism>
<dbReference type="RefSeq" id="WP_080804124.1">
    <property type="nucleotide sequence ID" value="NZ_LT828545.1"/>
</dbReference>
<dbReference type="Pfam" id="PF04055">
    <property type="entry name" value="Radical_SAM"/>
    <property type="match status" value="1"/>
</dbReference>
<dbReference type="SUPFAM" id="SSF48452">
    <property type="entry name" value="TPR-like"/>
    <property type="match status" value="1"/>
</dbReference>
<evidence type="ECO:0000313" key="8">
    <source>
        <dbReference type="EMBL" id="SLM27652.1"/>
    </source>
</evidence>
<dbReference type="AlphaFoldDB" id="A0A1W1H5C5"/>